<name>A0A1S7LG08_MAGMO</name>
<dbReference type="AlphaFoldDB" id="A0A1S7LG08"/>
<dbReference type="EC" id="2.8.1.7" evidence="3"/>
<dbReference type="EMBL" id="LO017727">
    <property type="protein sequence ID" value="CRH05885.1"/>
    <property type="molecule type" value="Genomic_DNA"/>
</dbReference>
<evidence type="ECO:0000313" key="3">
    <source>
        <dbReference type="EMBL" id="CRH05885.1"/>
    </source>
</evidence>
<keyword evidence="3" id="KW-0808">Transferase</keyword>
<dbReference type="InterPro" id="IPR015421">
    <property type="entry name" value="PyrdxlP-dep_Trfase_major"/>
</dbReference>
<protein>
    <submittedName>
        <fullName evidence="3">Putative cysteine desulfurase</fullName>
        <ecNumber evidence="3">2.8.1.7</ecNumber>
    </submittedName>
</protein>
<dbReference type="InterPro" id="IPR015422">
    <property type="entry name" value="PyrdxlP-dep_Trfase_small"/>
</dbReference>
<reference evidence="3" key="1">
    <citation type="submission" date="2015-04" db="EMBL/GenBank/DDBJ databases">
        <authorList>
            <person name="Syromyatnikov M.Y."/>
            <person name="Popov V.N."/>
        </authorList>
    </citation>
    <scope>NUCLEOTIDE SEQUENCE</scope>
    <source>
        <strain evidence="3">MO-1</strain>
    </source>
</reference>
<accession>A0A1S7LG08</accession>
<dbReference type="Gene3D" id="3.40.640.10">
    <property type="entry name" value="Type I PLP-dependent aspartate aminotransferase-like (Major domain)"/>
    <property type="match status" value="1"/>
</dbReference>
<dbReference type="SUPFAM" id="SSF53383">
    <property type="entry name" value="PLP-dependent transferases"/>
    <property type="match status" value="1"/>
</dbReference>
<dbReference type="PANTHER" id="PTHR43586">
    <property type="entry name" value="CYSTEINE DESULFURASE"/>
    <property type="match status" value="1"/>
</dbReference>
<dbReference type="InterPro" id="IPR015424">
    <property type="entry name" value="PyrdxlP-dep_Trfase"/>
</dbReference>
<dbReference type="InterPro" id="IPR000192">
    <property type="entry name" value="Aminotrans_V_dom"/>
</dbReference>
<proteinExistence type="predicted"/>
<sequence length="381" mass="41676">MLSRSPFRDEFQFADNLIYLNHAGVAPIPNRTRRVIAELAEHTAHYGASRYPELYARHQQVRQTCANLLNTTVDSVAFTPNTSEALSWIAMGMDWQPGDEIITTGAEFPSNAIVWLTLAERFGVVVHRLPAEADGRINSDKLLEKLNSRTRLLTVSSAQFSSGAMADLKSLGLALKDHPALFVVDAIQTLGALSLEPETLHIDALAADGHKWLLGPEGLGLFWLSEKGMATVEPRILGWHSVANAGDYDHITTELKPNMQRFEAGTPNLLGILALGESISMLLEAGMAHVEERVLALSAAFAEGLQELGCELHSPLNLTGHPESGIVVFTHPNRETKQLSKLLLEKGIYHAPRGGGIRFAAHFYQDQTDVDQALQVLKASL</sequence>
<gene>
    <name evidence="3" type="ORF">MAGMO_1704</name>
</gene>
<evidence type="ECO:0000256" key="1">
    <source>
        <dbReference type="ARBA" id="ARBA00022898"/>
    </source>
</evidence>
<dbReference type="GO" id="GO:0031071">
    <property type="term" value="F:cysteine desulfurase activity"/>
    <property type="evidence" value="ECO:0007669"/>
    <property type="project" value="UniProtKB-EC"/>
</dbReference>
<dbReference type="PANTHER" id="PTHR43586:SF15">
    <property type="entry name" value="BLR3095 PROTEIN"/>
    <property type="match status" value="1"/>
</dbReference>
<feature type="domain" description="Aminotransferase class V" evidence="2">
    <location>
        <begin position="18"/>
        <end position="349"/>
    </location>
</feature>
<evidence type="ECO:0000259" key="2">
    <source>
        <dbReference type="Pfam" id="PF00266"/>
    </source>
</evidence>
<dbReference type="Pfam" id="PF00266">
    <property type="entry name" value="Aminotran_5"/>
    <property type="match status" value="1"/>
</dbReference>
<dbReference type="Gene3D" id="3.90.1150.10">
    <property type="entry name" value="Aspartate Aminotransferase, domain 1"/>
    <property type="match status" value="1"/>
</dbReference>
<keyword evidence="1" id="KW-0663">Pyridoxal phosphate</keyword>
<organism evidence="3">
    <name type="scientific">Magnetococcus massalia (strain MO-1)</name>
    <dbReference type="NCBI Taxonomy" id="451514"/>
    <lineage>
        <taxon>Bacteria</taxon>
        <taxon>Pseudomonadati</taxon>
        <taxon>Pseudomonadota</taxon>
        <taxon>Magnetococcia</taxon>
        <taxon>Magnetococcales</taxon>
        <taxon>Magnetococcaceae</taxon>
        <taxon>Magnetococcus</taxon>
    </lineage>
</organism>